<name>A0A0C2VR81_9BACL</name>
<sequence length="212" mass="25515">MITEIISSEAFRYYIPLVTAILVFYLSSVRDTKYKKIQSRVDWILLSKQTSFENIFKGFEGYKNKRYYHDKLLNDKYSQYLFFYFVNEGENPGKIVKITIDSVDEHTKKTVKRFYTSRLNPKEMLAMCLGEPGLKVRSINMTYTSLMQETITRTTIYRDYFKNRWLRKKFDGMNIGNINITFKHYWFLVIPIQVYILKNNYNFLLSNIFEED</sequence>
<gene>
    <name evidence="2" type="ORF">KP77_25200</name>
</gene>
<organism evidence="2 3">
    <name type="scientific">Jeotgalibacillus alimentarius</name>
    <dbReference type="NCBI Taxonomy" id="135826"/>
    <lineage>
        <taxon>Bacteria</taxon>
        <taxon>Bacillati</taxon>
        <taxon>Bacillota</taxon>
        <taxon>Bacilli</taxon>
        <taxon>Bacillales</taxon>
        <taxon>Caryophanaceae</taxon>
        <taxon>Jeotgalibacillus</taxon>
    </lineage>
</organism>
<reference evidence="2 3" key="1">
    <citation type="submission" date="2015-01" db="EMBL/GenBank/DDBJ databases">
        <title>Genome sequence of Jeotgalibacillus alimentarius.</title>
        <authorList>
            <person name="Goh K.M."/>
            <person name="Chan K.-G."/>
            <person name="Yaakop A.S."/>
            <person name="Ee R."/>
            <person name="Gan H.M."/>
            <person name="Chan C.S."/>
        </authorList>
    </citation>
    <scope>NUCLEOTIDE SEQUENCE [LARGE SCALE GENOMIC DNA]</scope>
    <source>
        <strain evidence="2 3">YKJ-13</strain>
    </source>
</reference>
<accession>A0A0C2VR81</accession>
<dbReference type="AlphaFoldDB" id="A0A0C2VR81"/>
<proteinExistence type="predicted"/>
<feature type="transmembrane region" description="Helical" evidence="1">
    <location>
        <begin position="12"/>
        <end position="29"/>
    </location>
</feature>
<evidence type="ECO:0000256" key="1">
    <source>
        <dbReference type="SAM" id="Phobius"/>
    </source>
</evidence>
<comment type="caution">
    <text evidence="2">The sequence shown here is derived from an EMBL/GenBank/DDBJ whole genome shotgun (WGS) entry which is preliminary data.</text>
</comment>
<dbReference type="RefSeq" id="WP_041123063.1">
    <property type="nucleotide sequence ID" value="NZ_JXRQ01000024.1"/>
</dbReference>
<protein>
    <submittedName>
        <fullName evidence="2">Uncharacterized protein</fullName>
    </submittedName>
</protein>
<dbReference type="Proteomes" id="UP000031950">
    <property type="component" value="Unassembled WGS sequence"/>
</dbReference>
<dbReference type="EMBL" id="JXRQ01000024">
    <property type="protein sequence ID" value="KIL46951.1"/>
    <property type="molecule type" value="Genomic_DNA"/>
</dbReference>
<dbReference type="PATRIC" id="fig|135826.4.peg.2511"/>
<keyword evidence="1" id="KW-1133">Transmembrane helix</keyword>
<evidence type="ECO:0000313" key="2">
    <source>
        <dbReference type="EMBL" id="KIL46951.1"/>
    </source>
</evidence>
<keyword evidence="1" id="KW-0472">Membrane</keyword>
<evidence type="ECO:0000313" key="3">
    <source>
        <dbReference type="Proteomes" id="UP000031950"/>
    </source>
</evidence>
<keyword evidence="3" id="KW-1185">Reference proteome</keyword>
<dbReference type="STRING" id="135826.KP77_25200"/>
<keyword evidence="1" id="KW-0812">Transmembrane</keyword>